<dbReference type="InterPro" id="IPR041049">
    <property type="entry name" value="DUF5615"/>
</dbReference>
<protein>
    <recommendedName>
        <fullName evidence="1">DUF5615 domain-containing protein</fullName>
    </recommendedName>
</protein>
<gene>
    <name evidence="2" type="ORF">Pan181_19440</name>
</gene>
<dbReference type="RefSeq" id="WP_197529089.1">
    <property type="nucleotide sequence ID" value="NZ_CP036278.1"/>
</dbReference>
<dbReference type="EMBL" id="CP036278">
    <property type="protein sequence ID" value="QDU55749.1"/>
    <property type="molecule type" value="Genomic_DNA"/>
</dbReference>
<proteinExistence type="predicted"/>
<dbReference type="Pfam" id="PF18480">
    <property type="entry name" value="DUF5615"/>
    <property type="match status" value="1"/>
</dbReference>
<dbReference type="KEGG" id="amuc:Pan181_19440"/>
<accession>A0A518ALZ4</accession>
<organism evidence="2 3">
    <name type="scientific">Aeoliella mucimassa</name>
    <dbReference type="NCBI Taxonomy" id="2527972"/>
    <lineage>
        <taxon>Bacteria</taxon>
        <taxon>Pseudomonadati</taxon>
        <taxon>Planctomycetota</taxon>
        <taxon>Planctomycetia</taxon>
        <taxon>Pirellulales</taxon>
        <taxon>Lacipirellulaceae</taxon>
        <taxon>Aeoliella</taxon>
    </lineage>
</organism>
<dbReference type="Proteomes" id="UP000315750">
    <property type="component" value="Chromosome"/>
</dbReference>
<dbReference type="AlphaFoldDB" id="A0A518ALZ4"/>
<name>A0A518ALZ4_9BACT</name>
<feature type="domain" description="DUF5615" evidence="1">
    <location>
        <begin position="4"/>
        <end position="112"/>
    </location>
</feature>
<reference evidence="2 3" key="1">
    <citation type="submission" date="2019-02" db="EMBL/GenBank/DDBJ databases">
        <title>Deep-cultivation of Planctomycetes and their phenomic and genomic characterization uncovers novel biology.</title>
        <authorList>
            <person name="Wiegand S."/>
            <person name="Jogler M."/>
            <person name="Boedeker C."/>
            <person name="Pinto D."/>
            <person name="Vollmers J."/>
            <person name="Rivas-Marin E."/>
            <person name="Kohn T."/>
            <person name="Peeters S.H."/>
            <person name="Heuer A."/>
            <person name="Rast P."/>
            <person name="Oberbeckmann S."/>
            <person name="Bunk B."/>
            <person name="Jeske O."/>
            <person name="Meyerdierks A."/>
            <person name="Storesund J.E."/>
            <person name="Kallscheuer N."/>
            <person name="Luecker S."/>
            <person name="Lage O.M."/>
            <person name="Pohl T."/>
            <person name="Merkel B.J."/>
            <person name="Hornburger P."/>
            <person name="Mueller R.-W."/>
            <person name="Bruemmer F."/>
            <person name="Labrenz M."/>
            <person name="Spormann A.M."/>
            <person name="Op den Camp H."/>
            <person name="Overmann J."/>
            <person name="Amann R."/>
            <person name="Jetten M.S.M."/>
            <person name="Mascher T."/>
            <person name="Medema M.H."/>
            <person name="Devos D.P."/>
            <person name="Kaster A.-K."/>
            <person name="Ovreas L."/>
            <person name="Rohde M."/>
            <person name="Galperin M.Y."/>
            <person name="Jogler C."/>
        </authorList>
    </citation>
    <scope>NUCLEOTIDE SEQUENCE [LARGE SCALE GENOMIC DNA]</scope>
    <source>
        <strain evidence="2 3">Pan181</strain>
    </source>
</reference>
<evidence type="ECO:0000259" key="1">
    <source>
        <dbReference type="Pfam" id="PF18480"/>
    </source>
</evidence>
<sequence length="122" mass="13581">MSVRLVIDMNLSPAWVEVLKNHGWDSIHWSDIGSPKAPDIDIMTWASANNCVVFTHDLDFGTALALTRATGPSVIQVRTQKIMPVDLESTIVTVLKQYESDLTEGALIVVDQNRLRVRILPL</sequence>
<keyword evidence="3" id="KW-1185">Reference proteome</keyword>
<evidence type="ECO:0000313" key="3">
    <source>
        <dbReference type="Proteomes" id="UP000315750"/>
    </source>
</evidence>
<evidence type="ECO:0000313" key="2">
    <source>
        <dbReference type="EMBL" id="QDU55749.1"/>
    </source>
</evidence>